<dbReference type="RefSeq" id="WP_234222166.1">
    <property type="nucleotide sequence ID" value="NZ_JAGQAF010000030.1"/>
</dbReference>
<name>A0A9Q3WSF2_9RHOB</name>
<evidence type="ECO:0000313" key="1">
    <source>
        <dbReference type="EMBL" id="MCE8540263.1"/>
    </source>
</evidence>
<comment type="caution">
    <text evidence="1">The sequence shown here is derived from an EMBL/GenBank/DDBJ whole genome shotgun (WGS) entry which is preliminary data.</text>
</comment>
<sequence>MAEKRVSVRLAAVGGRQVRAELEGVGEAGARGFGRLSREMEAANARLAGFARRVKVAAAAAVAAAMAAGVAMVRSGLETVDAQAKLAQSLDTTVASIQTLERAGELAGVSMSGIEQATKDLTRRLSQAATGTGPAADALDRLGLSANDLIALPLDQRVGAINAAIEGFVPAAERAAVAGQLFGEEGSIAMSRIDTATLRQATEDVRAFGVVISEADADQIERTNDAISRLGLIWRGLSNQLAVAAAPALEAVANAMATIANRTGPLGQVLTGLFDNIGRLATYASTFAAFLAGRWVAGLAAAVLSVRGLAMALVVLRGALIRTGIGALIVGAGELVHQFTRLVSGAGGFVNAMALLGDLASEVWERIGLGAASVAVAFEAGFAGFQAVAASALQGAIESVVGFANTVVNSFEGTFEVIKAIWGLLPAAIGDIAFQAANSLIAGVEAMLNGVVARINTFISSVNSGLEALGVERRIPIVPDLDLGQIENRFEGAASNAASVAQAAFDRAFADNPLTVPDLGLPAAANAARGRADAARARSLDLAGQAMAPLGSLDALRAVVSGSGESGDGTVEATAATERLNATLGETEAALGRAGSAAGGAGGALKQAAEAGSKAWDGAKTAIERTKELAKGLAEDITGTLKEALKSGELSWRSFAQAVSGIAQNLANRLIDSAFKPIEDALFRAFSGGGAAGGGGGGLFGWITKAIGGLFGGGFARGGVFAHSGQITVFARGGVLGGGIVDRPTVFPFARGIGLMGEAGPEAILPLRRGPGGRLGVEAGTVQPAPQITPRIINVLDPGLVGDYLATPAGERAILNVIRRNRGAFDG</sequence>
<evidence type="ECO:0000313" key="2">
    <source>
        <dbReference type="Proteomes" id="UP000813672"/>
    </source>
</evidence>
<dbReference type="Proteomes" id="UP000813672">
    <property type="component" value="Unassembled WGS sequence"/>
</dbReference>
<reference evidence="1" key="1">
    <citation type="journal article" date="2021" name="Environ. Microbiol.">
        <title>Cryptic niche differentiation of novel sediment ecotypes of Rugeria pomeroyi correlates with nitrate respiration.</title>
        <authorList>
            <person name="Lin X."/>
            <person name="McNichol J."/>
            <person name="Chu X."/>
            <person name="Qian Y."/>
            <person name="Luo H."/>
        </authorList>
    </citation>
    <scope>NUCLEOTIDE SEQUENCE</scope>
    <source>
        <strain evidence="1">SZCCDBB064</strain>
    </source>
</reference>
<gene>
    <name evidence="1" type="ORF">KBY27_22590</name>
</gene>
<proteinExistence type="predicted"/>
<protein>
    <submittedName>
        <fullName evidence="1">Phage tail tape measure protein</fullName>
    </submittedName>
</protein>
<dbReference type="AlphaFoldDB" id="A0A9Q3WSF2"/>
<dbReference type="EMBL" id="JAGQAF010000030">
    <property type="protein sequence ID" value="MCE8540263.1"/>
    <property type="molecule type" value="Genomic_DNA"/>
</dbReference>
<accession>A0A9Q3WSF2</accession>
<organism evidence="1 2">
    <name type="scientific">Ruegeria pomeroyi</name>
    <dbReference type="NCBI Taxonomy" id="89184"/>
    <lineage>
        <taxon>Bacteria</taxon>
        <taxon>Pseudomonadati</taxon>
        <taxon>Pseudomonadota</taxon>
        <taxon>Alphaproteobacteria</taxon>
        <taxon>Rhodobacterales</taxon>
        <taxon>Roseobacteraceae</taxon>
        <taxon>Ruegeria</taxon>
    </lineage>
</organism>